<feature type="transmembrane region" description="Helical" evidence="1">
    <location>
        <begin position="136"/>
        <end position="156"/>
    </location>
</feature>
<feature type="transmembrane region" description="Helical" evidence="1">
    <location>
        <begin position="96"/>
        <end position="124"/>
    </location>
</feature>
<dbReference type="Pfam" id="PF12679">
    <property type="entry name" value="ABC2_membrane_2"/>
    <property type="match status" value="1"/>
</dbReference>
<keyword evidence="3" id="KW-1185">Reference proteome</keyword>
<dbReference type="PATRIC" id="fig|1297742.4.peg.1147"/>
<feature type="transmembrane region" description="Helical" evidence="1">
    <location>
        <begin position="163"/>
        <end position="186"/>
    </location>
</feature>
<organism evidence="2 3">
    <name type="scientific">Pseudomyxococcus hansupus</name>
    <dbReference type="NCBI Taxonomy" id="1297742"/>
    <lineage>
        <taxon>Bacteria</taxon>
        <taxon>Pseudomonadati</taxon>
        <taxon>Myxococcota</taxon>
        <taxon>Myxococcia</taxon>
        <taxon>Myxococcales</taxon>
        <taxon>Cystobacterineae</taxon>
        <taxon>Myxococcaceae</taxon>
        <taxon>Pseudomyxococcus</taxon>
    </lineage>
</organism>
<evidence type="ECO:0000313" key="2">
    <source>
        <dbReference type="EMBL" id="AKQ64217.1"/>
    </source>
</evidence>
<dbReference type="RefSeq" id="WP_002638897.1">
    <property type="nucleotide sequence ID" value="NZ_CP012109.1"/>
</dbReference>
<reference evidence="2 3" key="1">
    <citation type="journal article" date="2016" name="PLoS ONE">
        <title>Complete Genome Sequence and Comparative Genomics of a Novel Myxobacterium Myxococcus hansupus.</title>
        <authorList>
            <person name="Sharma G."/>
            <person name="Narwani T."/>
            <person name="Subramanian S."/>
        </authorList>
    </citation>
    <scope>NUCLEOTIDE SEQUENCE [LARGE SCALE GENOMIC DNA]</scope>
    <source>
        <strain evidence="3">mixupus</strain>
    </source>
</reference>
<sequence>MIRELGALTLNGFREARRNRVSVVVAVFTLGLLLSSTLVTDVTVYTFQRVMSDVGLGAMCLTLVLLAIFLSSGLLSREIERRTIFLVVSKPVSRALFIVGRLAGNMLTLAVLLLMMSAVFFSQVALYGLPVTPPQLVAAGMLWVELLVISAVGFAMSSFASQLVSAVVTTGVYFAGHLSADIYTLAGRSSSVVIQWLGKGIYYLLPNLARLNFRPQASYELMTPAVDIAKSAAYGVGYAGVMVALAVFIFSRRDFK</sequence>
<dbReference type="GO" id="GO:0140359">
    <property type="term" value="F:ABC-type transporter activity"/>
    <property type="evidence" value="ECO:0007669"/>
    <property type="project" value="InterPro"/>
</dbReference>
<gene>
    <name evidence="2" type="ORF">A176_001129</name>
</gene>
<proteinExistence type="predicted"/>
<dbReference type="AlphaFoldDB" id="A0A0H4X8N8"/>
<protein>
    <submittedName>
        <fullName evidence="2">PilI</fullName>
    </submittedName>
</protein>
<evidence type="ECO:0000313" key="3">
    <source>
        <dbReference type="Proteomes" id="UP000009026"/>
    </source>
</evidence>
<name>A0A0H4X8N8_9BACT</name>
<dbReference type="OrthoDB" id="9810558at2"/>
<keyword evidence="1" id="KW-0472">Membrane</keyword>
<dbReference type="eggNOG" id="COG1277">
    <property type="taxonomic scope" value="Bacteria"/>
</dbReference>
<feature type="transmembrane region" description="Helical" evidence="1">
    <location>
        <begin position="21"/>
        <end position="48"/>
    </location>
</feature>
<feature type="transmembrane region" description="Helical" evidence="1">
    <location>
        <begin position="231"/>
        <end position="250"/>
    </location>
</feature>
<keyword evidence="1" id="KW-1133">Transmembrane helix</keyword>
<dbReference type="KEGG" id="mym:A176_001129"/>
<dbReference type="STRING" id="1297742.A176_001129"/>
<dbReference type="GO" id="GO:0005886">
    <property type="term" value="C:plasma membrane"/>
    <property type="evidence" value="ECO:0007669"/>
    <property type="project" value="UniProtKB-SubCell"/>
</dbReference>
<accession>A0A0H4X8N8</accession>
<dbReference type="Proteomes" id="UP000009026">
    <property type="component" value="Chromosome"/>
</dbReference>
<dbReference type="EMBL" id="CP012109">
    <property type="protein sequence ID" value="AKQ64217.1"/>
    <property type="molecule type" value="Genomic_DNA"/>
</dbReference>
<evidence type="ECO:0000256" key="1">
    <source>
        <dbReference type="SAM" id="Phobius"/>
    </source>
</evidence>
<feature type="transmembrane region" description="Helical" evidence="1">
    <location>
        <begin position="54"/>
        <end position="75"/>
    </location>
</feature>
<dbReference type="PANTHER" id="PTHR43471">
    <property type="entry name" value="ABC TRANSPORTER PERMEASE"/>
    <property type="match status" value="1"/>
</dbReference>
<dbReference type="PANTHER" id="PTHR43471:SF10">
    <property type="entry name" value="SLL1107 PROTEIN"/>
    <property type="match status" value="1"/>
</dbReference>
<keyword evidence="1" id="KW-0812">Transmembrane</keyword>